<gene>
    <name evidence="2" type="ORF">GIB67_041674</name>
</gene>
<dbReference type="AlphaFoldDB" id="A0A7J7MQQ4"/>
<keyword evidence="1" id="KW-0472">Membrane</keyword>
<evidence type="ECO:0000313" key="2">
    <source>
        <dbReference type="EMBL" id="KAF6157213.1"/>
    </source>
</evidence>
<dbReference type="Proteomes" id="UP000541444">
    <property type="component" value="Unassembled WGS sequence"/>
</dbReference>
<evidence type="ECO:0000313" key="3">
    <source>
        <dbReference type="Proteomes" id="UP000541444"/>
    </source>
</evidence>
<organism evidence="2 3">
    <name type="scientific">Kingdonia uniflora</name>
    <dbReference type="NCBI Taxonomy" id="39325"/>
    <lineage>
        <taxon>Eukaryota</taxon>
        <taxon>Viridiplantae</taxon>
        <taxon>Streptophyta</taxon>
        <taxon>Embryophyta</taxon>
        <taxon>Tracheophyta</taxon>
        <taxon>Spermatophyta</taxon>
        <taxon>Magnoliopsida</taxon>
        <taxon>Ranunculales</taxon>
        <taxon>Circaeasteraceae</taxon>
        <taxon>Kingdonia</taxon>
    </lineage>
</organism>
<keyword evidence="1" id="KW-1133">Transmembrane helix</keyword>
<proteinExistence type="predicted"/>
<sequence length="120" mass="13879">MRLGALNLIELRETQRRNHASFENQTLIFIISIYLCNLRLFDFYLQSSSSQFQIGKFIGLDSSSVTLNDTCMHNNNIYYNHSTSSTNKHLLGEDLVVGMRVISIAALVTLIRFRFFHLFL</sequence>
<feature type="transmembrane region" description="Helical" evidence="1">
    <location>
        <begin position="21"/>
        <end position="41"/>
    </location>
</feature>
<keyword evidence="1" id="KW-0812">Transmembrane</keyword>
<dbReference type="EMBL" id="JACGCM010001281">
    <property type="protein sequence ID" value="KAF6157213.1"/>
    <property type="molecule type" value="Genomic_DNA"/>
</dbReference>
<evidence type="ECO:0000256" key="1">
    <source>
        <dbReference type="SAM" id="Phobius"/>
    </source>
</evidence>
<keyword evidence="3" id="KW-1185">Reference proteome</keyword>
<comment type="caution">
    <text evidence="2">The sequence shown here is derived from an EMBL/GenBank/DDBJ whole genome shotgun (WGS) entry which is preliminary data.</text>
</comment>
<protein>
    <submittedName>
        <fullName evidence="2">Uncharacterized protein</fullName>
    </submittedName>
</protein>
<name>A0A7J7MQQ4_9MAGN</name>
<accession>A0A7J7MQQ4</accession>
<feature type="transmembrane region" description="Helical" evidence="1">
    <location>
        <begin position="95"/>
        <end position="115"/>
    </location>
</feature>
<reference evidence="2 3" key="1">
    <citation type="journal article" date="2020" name="IScience">
        <title>Genome Sequencing of the Endangered Kingdonia uniflora (Circaeasteraceae, Ranunculales) Reveals Potential Mechanisms of Evolutionary Specialization.</title>
        <authorList>
            <person name="Sun Y."/>
            <person name="Deng T."/>
            <person name="Zhang A."/>
            <person name="Moore M.J."/>
            <person name="Landis J.B."/>
            <person name="Lin N."/>
            <person name="Zhang H."/>
            <person name="Zhang X."/>
            <person name="Huang J."/>
            <person name="Zhang X."/>
            <person name="Sun H."/>
            <person name="Wang H."/>
        </authorList>
    </citation>
    <scope>NUCLEOTIDE SEQUENCE [LARGE SCALE GENOMIC DNA]</scope>
    <source>
        <strain evidence="2">TB1705</strain>
        <tissue evidence="2">Leaf</tissue>
    </source>
</reference>